<evidence type="ECO:0000256" key="7">
    <source>
        <dbReference type="ARBA" id="ARBA00023157"/>
    </source>
</evidence>
<feature type="region of interest" description="Disordered" evidence="10">
    <location>
        <begin position="135"/>
        <end position="172"/>
    </location>
</feature>
<feature type="chain" id="PRO_5012408755" description="CFEM domain-containing protein" evidence="11">
    <location>
        <begin position="20"/>
        <end position="196"/>
    </location>
</feature>
<dbReference type="InterPro" id="IPR008427">
    <property type="entry name" value="Extracellular_membr_CFEM_dom"/>
</dbReference>
<keyword evidence="6 11" id="KW-0732">Signal</keyword>
<dbReference type="GO" id="GO:0005576">
    <property type="term" value="C:extracellular region"/>
    <property type="evidence" value="ECO:0007669"/>
    <property type="project" value="UniProtKB-SubCell"/>
</dbReference>
<keyword evidence="7" id="KW-1015">Disulfide bond</keyword>
<feature type="compositionally biased region" description="Low complexity" evidence="10">
    <location>
        <begin position="135"/>
        <end position="170"/>
    </location>
</feature>
<keyword evidence="5" id="KW-0472">Membrane</keyword>
<keyword evidence="9" id="KW-0408">Iron</keyword>
<feature type="binding site" description="axial binding residue" evidence="9">
    <location>
        <position position="64"/>
    </location>
    <ligand>
        <name>heme</name>
        <dbReference type="ChEBI" id="CHEBI:30413"/>
    </ligand>
    <ligandPart>
        <name>Fe</name>
        <dbReference type="ChEBI" id="CHEBI:18248"/>
    </ligandPart>
</feature>
<evidence type="ECO:0000256" key="3">
    <source>
        <dbReference type="ARBA" id="ARBA00010031"/>
    </source>
</evidence>
<comment type="caution">
    <text evidence="9">Lacks conserved residue(s) required for the propagation of feature annotation.</text>
</comment>
<accession>A0A1L9RIG7</accession>
<dbReference type="PROSITE" id="PS52012">
    <property type="entry name" value="CFEM"/>
    <property type="match status" value="1"/>
</dbReference>
<evidence type="ECO:0000256" key="9">
    <source>
        <dbReference type="PROSITE-ProRule" id="PRU01356"/>
    </source>
</evidence>
<keyword evidence="5" id="KW-0325">Glycoprotein</keyword>
<dbReference type="RefSeq" id="XP_040688377.1">
    <property type="nucleotide sequence ID" value="XM_040831956.1"/>
</dbReference>
<dbReference type="VEuPathDB" id="FungiDB:ASPWEDRAFT_182848"/>
<keyword evidence="14" id="KW-1185">Reference proteome</keyword>
<gene>
    <name evidence="13" type="ORF">ASPWEDRAFT_182848</name>
</gene>
<keyword evidence="8" id="KW-0449">Lipoprotein</keyword>
<dbReference type="GO" id="GO:0098552">
    <property type="term" value="C:side of membrane"/>
    <property type="evidence" value="ECO:0007669"/>
    <property type="project" value="UniProtKB-KW"/>
</dbReference>
<evidence type="ECO:0000256" key="10">
    <source>
        <dbReference type="SAM" id="MobiDB-lite"/>
    </source>
</evidence>
<keyword evidence="4" id="KW-0964">Secreted</keyword>
<evidence type="ECO:0000256" key="2">
    <source>
        <dbReference type="ARBA" id="ARBA00004613"/>
    </source>
</evidence>
<comment type="subcellular location">
    <subcellularLocation>
        <location evidence="1">Membrane</location>
        <topology evidence="1">Lipid-anchor</topology>
        <topology evidence="1">GPI-anchor</topology>
    </subcellularLocation>
    <subcellularLocation>
        <location evidence="2">Secreted</location>
    </subcellularLocation>
</comment>
<evidence type="ECO:0000313" key="13">
    <source>
        <dbReference type="EMBL" id="OJJ34701.1"/>
    </source>
</evidence>
<organism evidence="13 14">
    <name type="scientific">Aspergillus wentii DTO 134E9</name>
    <dbReference type="NCBI Taxonomy" id="1073089"/>
    <lineage>
        <taxon>Eukaryota</taxon>
        <taxon>Fungi</taxon>
        <taxon>Dikarya</taxon>
        <taxon>Ascomycota</taxon>
        <taxon>Pezizomycotina</taxon>
        <taxon>Eurotiomycetes</taxon>
        <taxon>Eurotiomycetidae</taxon>
        <taxon>Eurotiales</taxon>
        <taxon>Aspergillaceae</taxon>
        <taxon>Aspergillus</taxon>
        <taxon>Aspergillus subgen. Cremei</taxon>
    </lineage>
</organism>
<keyword evidence="5" id="KW-0336">GPI-anchor</keyword>
<evidence type="ECO:0000313" key="14">
    <source>
        <dbReference type="Proteomes" id="UP000184383"/>
    </source>
</evidence>
<evidence type="ECO:0000256" key="6">
    <source>
        <dbReference type="ARBA" id="ARBA00022729"/>
    </source>
</evidence>
<reference evidence="14" key="1">
    <citation type="journal article" date="2017" name="Genome Biol.">
        <title>Comparative genomics reveals high biological diversity and specific adaptations in the industrially and medically important fungal genus Aspergillus.</title>
        <authorList>
            <person name="de Vries R.P."/>
            <person name="Riley R."/>
            <person name="Wiebenga A."/>
            <person name="Aguilar-Osorio G."/>
            <person name="Amillis S."/>
            <person name="Uchima C.A."/>
            <person name="Anderluh G."/>
            <person name="Asadollahi M."/>
            <person name="Askin M."/>
            <person name="Barry K."/>
            <person name="Battaglia E."/>
            <person name="Bayram O."/>
            <person name="Benocci T."/>
            <person name="Braus-Stromeyer S.A."/>
            <person name="Caldana C."/>
            <person name="Canovas D."/>
            <person name="Cerqueira G.C."/>
            <person name="Chen F."/>
            <person name="Chen W."/>
            <person name="Choi C."/>
            <person name="Clum A."/>
            <person name="Dos Santos R.A."/>
            <person name="Damasio A.R."/>
            <person name="Diallinas G."/>
            <person name="Emri T."/>
            <person name="Fekete E."/>
            <person name="Flipphi M."/>
            <person name="Freyberg S."/>
            <person name="Gallo A."/>
            <person name="Gournas C."/>
            <person name="Habgood R."/>
            <person name="Hainaut M."/>
            <person name="Harispe M.L."/>
            <person name="Henrissat B."/>
            <person name="Hilden K.S."/>
            <person name="Hope R."/>
            <person name="Hossain A."/>
            <person name="Karabika E."/>
            <person name="Karaffa L."/>
            <person name="Karanyi Z."/>
            <person name="Krasevec N."/>
            <person name="Kuo A."/>
            <person name="Kusch H."/>
            <person name="LaButti K."/>
            <person name="Lagendijk E.L."/>
            <person name="Lapidus A."/>
            <person name="Levasseur A."/>
            <person name="Lindquist E."/>
            <person name="Lipzen A."/>
            <person name="Logrieco A.F."/>
            <person name="MacCabe A."/>
            <person name="Maekelae M.R."/>
            <person name="Malavazi I."/>
            <person name="Melin P."/>
            <person name="Meyer V."/>
            <person name="Mielnichuk N."/>
            <person name="Miskei M."/>
            <person name="Molnar A.P."/>
            <person name="Mule G."/>
            <person name="Ngan C.Y."/>
            <person name="Orejas M."/>
            <person name="Orosz E."/>
            <person name="Ouedraogo J.P."/>
            <person name="Overkamp K.M."/>
            <person name="Park H.-S."/>
            <person name="Perrone G."/>
            <person name="Piumi F."/>
            <person name="Punt P.J."/>
            <person name="Ram A.F."/>
            <person name="Ramon A."/>
            <person name="Rauscher S."/>
            <person name="Record E."/>
            <person name="Riano-Pachon D.M."/>
            <person name="Robert V."/>
            <person name="Roehrig J."/>
            <person name="Ruller R."/>
            <person name="Salamov A."/>
            <person name="Salih N.S."/>
            <person name="Samson R.A."/>
            <person name="Sandor E."/>
            <person name="Sanguinetti M."/>
            <person name="Schuetze T."/>
            <person name="Sepcic K."/>
            <person name="Shelest E."/>
            <person name="Sherlock G."/>
            <person name="Sophianopoulou V."/>
            <person name="Squina F.M."/>
            <person name="Sun H."/>
            <person name="Susca A."/>
            <person name="Todd R.B."/>
            <person name="Tsang A."/>
            <person name="Unkles S.E."/>
            <person name="van de Wiele N."/>
            <person name="van Rossen-Uffink D."/>
            <person name="Oliveira J.V."/>
            <person name="Vesth T.C."/>
            <person name="Visser J."/>
            <person name="Yu J.-H."/>
            <person name="Zhou M."/>
            <person name="Andersen M.R."/>
            <person name="Archer D.B."/>
            <person name="Baker S.E."/>
            <person name="Benoit I."/>
            <person name="Brakhage A.A."/>
            <person name="Braus G.H."/>
            <person name="Fischer R."/>
            <person name="Frisvad J.C."/>
            <person name="Goldman G.H."/>
            <person name="Houbraken J."/>
            <person name="Oakley B."/>
            <person name="Pocsi I."/>
            <person name="Scazzocchio C."/>
            <person name="Seiboth B."/>
            <person name="vanKuyk P.A."/>
            <person name="Wortman J."/>
            <person name="Dyer P.S."/>
            <person name="Grigoriev I.V."/>
        </authorList>
    </citation>
    <scope>NUCLEOTIDE SEQUENCE [LARGE SCALE GENOMIC DNA]</scope>
    <source>
        <strain evidence="14">DTO 134E9</strain>
    </source>
</reference>
<keyword evidence="9" id="KW-0479">Metal-binding</keyword>
<evidence type="ECO:0000259" key="12">
    <source>
        <dbReference type="PROSITE" id="PS52012"/>
    </source>
</evidence>
<keyword evidence="9" id="KW-0349">Heme</keyword>
<feature type="domain" description="CFEM" evidence="12">
    <location>
        <begin position="7"/>
        <end position="141"/>
    </location>
</feature>
<feature type="signal peptide" evidence="11">
    <location>
        <begin position="1"/>
        <end position="19"/>
    </location>
</feature>
<sequence length="196" mass="19874">MHLSTSLLALTVAATHVAAATPKTIDDIIRGAPTCVQPCLSDFYTDIVGDNCSKDAKTSSSEADLKCICSSTGDASKIKEQASRVSDCIVKGCKDSAKDVLAYKTAWNELNTLCEGKTNATSSISISASTFTTTGATTSTATGTTTGTSTESTADSTGTATTSSAAATGTDENSAVSMKETSFLAGVGVLVAAFFM</sequence>
<comment type="similarity">
    <text evidence="3">Belongs to the RBT5 family.</text>
</comment>
<evidence type="ECO:0000256" key="1">
    <source>
        <dbReference type="ARBA" id="ARBA00004589"/>
    </source>
</evidence>
<dbReference type="EMBL" id="KV878212">
    <property type="protein sequence ID" value="OJJ34701.1"/>
    <property type="molecule type" value="Genomic_DNA"/>
</dbReference>
<dbReference type="Proteomes" id="UP000184383">
    <property type="component" value="Unassembled WGS sequence"/>
</dbReference>
<protein>
    <recommendedName>
        <fullName evidence="12">CFEM domain-containing protein</fullName>
    </recommendedName>
</protein>
<evidence type="ECO:0000256" key="8">
    <source>
        <dbReference type="ARBA" id="ARBA00023288"/>
    </source>
</evidence>
<evidence type="ECO:0000256" key="4">
    <source>
        <dbReference type="ARBA" id="ARBA00022525"/>
    </source>
</evidence>
<evidence type="ECO:0000256" key="5">
    <source>
        <dbReference type="ARBA" id="ARBA00022622"/>
    </source>
</evidence>
<dbReference type="GO" id="GO:0046872">
    <property type="term" value="F:metal ion binding"/>
    <property type="evidence" value="ECO:0007669"/>
    <property type="project" value="UniProtKB-UniRule"/>
</dbReference>
<proteinExistence type="inferred from homology"/>
<dbReference type="GeneID" id="63747804"/>
<dbReference type="AlphaFoldDB" id="A0A1L9RIG7"/>
<evidence type="ECO:0000256" key="11">
    <source>
        <dbReference type="SAM" id="SignalP"/>
    </source>
</evidence>
<name>A0A1L9RIG7_ASPWE</name>